<dbReference type="eggNOG" id="COG0433">
    <property type="taxonomic scope" value="Bacteria"/>
</dbReference>
<dbReference type="PANTHER" id="PTHR30121:SF6">
    <property type="entry name" value="SLR6007 PROTEIN"/>
    <property type="match status" value="1"/>
</dbReference>
<evidence type="ECO:0000259" key="2">
    <source>
        <dbReference type="Pfam" id="PF05872"/>
    </source>
</evidence>
<proteinExistence type="predicted"/>
<evidence type="ECO:0000256" key="1">
    <source>
        <dbReference type="SAM" id="MobiDB-lite"/>
    </source>
</evidence>
<name>A0A098LB11_9BACT</name>
<feature type="domain" description="Helicase HerA-like C-terminal" evidence="2">
    <location>
        <begin position="36"/>
        <end position="508"/>
    </location>
</feature>
<dbReference type="Gene3D" id="3.40.50.300">
    <property type="entry name" value="P-loop containing nucleotide triphosphate hydrolases"/>
    <property type="match status" value="2"/>
</dbReference>
<sequence>MSDRLKQFEAQLLAGYTFKGEQIKLGAALLDGDVVKGTMVSLPLKTMNRHGLIAGATGTGKTKTLQTIAEGLSEHGVPVLMMDIKGDLSGIAAAGETNPKIEERQQKIGIPFTPKKFPVELLSLSDEKGVRLRATVSEFGPVLFSKILDLNDTQSGIVSLIFKYCDDERLPLLDLKDFKSVLQHIGNEGKEHIQKKYGAISSASTGTILRKIIELEQQGAEKFFGEKSFEVDDLVRVDKDGKGFISIIRLTDIQDKPKLFSTFMLSLLAEIYATFPEAGDLEKPKLVLFIDEAHLIFDEASKALLDQIEAIIKLIRSKGVGIFFCTQNPSDIPQAILGQLGMKVQHALRAFTANDRKMIRLTAENYPLTDFYKTEELLTSLGIGEAMVTVLSEKGTPTPLAAVLLRSPQSRMNILSPAETDELIKNSPLIEKYNTVIDRKSAYEMLTEKIHSKDKEADQERPAAVSKEKNSRKEKSALEEVMDSKITREIGRTVFRELTRGLLGVLGVSTSSRRRR</sequence>
<dbReference type="OrthoDB" id="9758751at2"/>
<dbReference type="CDD" id="cd01127">
    <property type="entry name" value="TrwB_TraG_TraD_VirD4"/>
    <property type="match status" value="1"/>
</dbReference>
<evidence type="ECO:0000313" key="4">
    <source>
        <dbReference type="Proteomes" id="UP000030185"/>
    </source>
</evidence>
<organism evidence="3 4">
    <name type="scientific">Sporocytophaga myxococcoides</name>
    <dbReference type="NCBI Taxonomy" id="153721"/>
    <lineage>
        <taxon>Bacteria</taxon>
        <taxon>Pseudomonadati</taxon>
        <taxon>Bacteroidota</taxon>
        <taxon>Cytophagia</taxon>
        <taxon>Cytophagales</taxon>
        <taxon>Cytophagaceae</taxon>
        <taxon>Sporocytophaga</taxon>
    </lineage>
</organism>
<dbReference type="SUPFAM" id="SSF52540">
    <property type="entry name" value="P-loop containing nucleoside triphosphate hydrolases"/>
    <property type="match status" value="1"/>
</dbReference>
<feature type="region of interest" description="Disordered" evidence="1">
    <location>
        <begin position="451"/>
        <end position="479"/>
    </location>
</feature>
<dbReference type="Proteomes" id="UP000030185">
    <property type="component" value="Unassembled WGS sequence"/>
</dbReference>
<dbReference type="AlphaFoldDB" id="A0A098LB11"/>
<protein>
    <submittedName>
        <fullName evidence="3">ATPase</fullName>
    </submittedName>
</protein>
<comment type="caution">
    <text evidence="3">The sequence shown here is derived from an EMBL/GenBank/DDBJ whole genome shotgun (WGS) entry which is preliminary data.</text>
</comment>
<dbReference type="EMBL" id="BBLT01000001">
    <property type="protein sequence ID" value="GAL83353.1"/>
    <property type="molecule type" value="Genomic_DNA"/>
</dbReference>
<dbReference type="InterPro" id="IPR051162">
    <property type="entry name" value="T4SS_component"/>
</dbReference>
<dbReference type="STRING" id="153721.MYP_579"/>
<dbReference type="InterPro" id="IPR033186">
    <property type="entry name" value="HerA_C"/>
</dbReference>
<dbReference type="RefSeq" id="WP_045458080.1">
    <property type="nucleotide sequence ID" value="NZ_BBLT01000001.1"/>
</dbReference>
<dbReference type="InterPro" id="IPR027417">
    <property type="entry name" value="P-loop_NTPase"/>
</dbReference>
<dbReference type="PANTHER" id="PTHR30121">
    <property type="entry name" value="UNCHARACTERIZED PROTEIN YJGR-RELATED"/>
    <property type="match status" value="1"/>
</dbReference>
<gene>
    <name evidence="3" type="ORF">MYP_579</name>
</gene>
<keyword evidence="4" id="KW-1185">Reference proteome</keyword>
<evidence type="ECO:0000313" key="3">
    <source>
        <dbReference type="EMBL" id="GAL83353.1"/>
    </source>
</evidence>
<dbReference type="Pfam" id="PF05872">
    <property type="entry name" value="HerA_C"/>
    <property type="match status" value="1"/>
</dbReference>
<reference evidence="3 4" key="1">
    <citation type="submission" date="2014-09" db="EMBL/GenBank/DDBJ databases">
        <title>Sporocytophaga myxococcoides PG-01 genome sequencing.</title>
        <authorList>
            <person name="Liu L."/>
            <person name="Gao P.J."/>
            <person name="Chen G.J."/>
            <person name="Wang L.S."/>
        </authorList>
    </citation>
    <scope>NUCLEOTIDE SEQUENCE [LARGE SCALE GENOMIC DNA]</scope>
    <source>
        <strain evidence="3 4">PG-01</strain>
    </source>
</reference>
<accession>A0A098LB11</accession>